<dbReference type="PANTHER" id="PTHR35807">
    <property type="entry name" value="TRANSCRIPTIONAL REGULATOR REDD-RELATED"/>
    <property type="match status" value="1"/>
</dbReference>
<dbReference type="InterPro" id="IPR011990">
    <property type="entry name" value="TPR-like_helical_dom_sf"/>
</dbReference>
<dbReference type="SUPFAM" id="SSF46894">
    <property type="entry name" value="C-terminal effector domain of the bipartite response regulators"/>
    <property type="match status" value="1"/>
</dbReference>
<dbReference type="EMBL" id="QJVD01000016">
    <property type="protein sequence ID" value="PYI66252.1"/>
    <property type="molecule type" value="Genomic_DNA"/>
</dbReference>
<comment type="similarity">
    <text evidence="1">Belongs to the AfsR/DnrI/RedD regulatory family.</text>
</comment>
<keyword evidence="3 5" id="KW-0238">DNA-binding</keyword>
<dbReference type="Pfam" id="PF00486">
    <property type="entry name" value="Trans_reg_C"/>
    <property type="match status" value="1"/>
</dbReference>
<dbReference type="GO" id="GO:0000160">
    <property type="term" value="P:phosphorelay signal transduction system"/>
    <property type="evidence" value="ECO:0007669"/>
    <property type="project" value="InterPro"/>
</dbReference>
<dbReference type="Gene3D" id="1.25.40.10">
    <property type="entry name" value="Tetratricopeptide repeat domain"/>
    <property type="match status" value="2"/>
</dbReference>
<dbReference type="InterPro" id="IPR051677">
    <property type="entry name" value="AfsR-DnrI-RedD_regulator"/>
</dbReference>
<dbReference type="SUPFAM" id="SSF52540">
    <property type="entry name" value="P-loop containing nucleoside triphosphate hydrolases"/>
    <property type="match status" value="1"/>
</dbReference>
<dbReference type="PRINTS" id="PR00364">
    <property type="entry name" value="DISEASERSIST"/>
</dbReference>
<evidence type="ECO:0000256" key="1">
    <source>
        <dbReference type="ARBA" id="ARBA00005820"/>
    </source>
</evidence>
<feature type="domain" description="OmpR/PhoB-type" evidence="6">
    <location>
        <begin position="1"/>
        <end position="89"/>
    </location>
</feature>
<sequence>MFIRLLGEVSFGEDSTALMAPPGMIPSAVLAHLALARGRVLTPEILTEAVWDIGPNSSRNSIQVAITRLRRLLGAGIIEASRVGYRLRTDLLRIDWFEAEHHLDASRQDLQTGRYADALSSAQAAEDLYAGTPLAKLSSAAAETSRQAANELRAAVAICTVRALQGLDRMDESTVVLRGEVAKDPLNEPLQALLIQSLAAVGRQADAVAAYDSLRRRLRDELGISPSAATQDLFKLVLAGGPGRPLQVHPPRPVRTLVLPRPGSSLIGREEDIHVVRKLFDDGHHLVTLVGPGGIGKTRLAIEIARQISVDQERSAIFVDLTTADKDGDVPHCLASVLECEAADLGGLLQNSPTLIVLDNAEHVIHGTAQMAQQLVAIEGIDVMVTSQRPLHLHSEFVLDIDGLAVEGTTSPAMRLLADRAGIRGSDMVELRRDLDSLVRKVDGVPLALELLSSALRWQTAHQILAELPATLNAIEDASARDHVDRHSSISAAVQWSMANAGTAARLGLEALCVLRGSFSEAAATALIEASGVEVTPRIVLAHLIDLSLVKRLNQSGEVRFRILEPIRLSSQSAGRTSPEMMAVHGSFYLNALARAHEQFFTASGAFEQFVRVEEQNLKQAVSWAWAPAPEWTIGFLPPLLFGWYRNGRREEVKEWSDRAISSKLGTPLERSMIIIVLLLGLGEAPDVDLERLRSLSMQVAPLAQSLDNEWYRRWILAEVTRIRLEGDLLQALALTEQFPRSTALGRITYNHERGSIFACLGRWQEARDSIYAVLEDELEHHSESQVCRLNSLGYLSLVQGDFDEAGLHLGQALSLARHETTPFSLIQVQSNLAWLSLQTARPGEALERIAATFSESLDVRNPVLLVEAFTIAGLALLGVGKTGLAQTLARAAQYYSLKARGTADVFLNDAIAQLTDAVNIHDAEPVEPRSLLDLVLLIRRAAEPMPG</sequence>
<evidence type="ECO:0000313" key="8">
    <source>
        <dbReference type="Proteomes" id="UP000247832"/>
    </source>
</evidence>
<evidence type="ECO:0000256" key="4">
    <source>
        <dbReference type="ARBA" id="ARBA00023163"/>
    </source>
</evidence>
<dbReference type="GO" id="GO:0003677">
    <property type="term" value="F:DNA binding"/>
    <property type="evidence" value="ECO:0007669"/>
    <property type="project" value="UniProtKB-UniRule"/>
</dbReference>
<dbReference type="Proteomes" id="UP000247832">
    <property type="component" value="Unassembled WGS sequence"/>
</dbReference>
<dbReference type="SMART" id="SM00862">
    <property type="entry name" value="Trans_reg_C"/>
    <property type="match status" value="1"/>
</dbReference>
<keyword evidence="2" id="KW-0805">Transcription regulation</keyword>
<dbReference type="SUPFAM" id="SSF48452">
    <property type="entry name" value="TPR-like"/>
    <property type="match status" value="2"/>
</dbReference>
<evidence type="ECO:0000259" key="6">
    <source>
        <dbReference type="PROSITE" id="PS51755"/>
    </source>
</evidence>
<protein>
    <recommendedName>
        <fullName evidence="6">OmpR/PhoB-type domain-containing protein</fullName>
    </recommendedName>
</protein>
<dbReference type="CDD" id="cd00383">
    <property type="entry name" value="trans_reg_C"/>
    <property type="match status" value="1"/>
</dbReference>
<dbReference type="CDD" id="cd15831">
    <property type="entry name" value="BTAD"/>
    <property type="match status" value="1"/>
</dbReference>
<evidence type="ECO:0000313" key="7">
    <source>
        <dbReference type="EMBL" id="PYI66252.1"/>
    </source>
</evidence>
<dbReference type="RefSeq" id="WP_110501733.1">
    <property type="nucleotide sequence ID" value="NZ_QJVD01000016.1"/>
</dbReference>
<dbReference type="InterPro" id="IPR005158">
    <property type="entry name" value="BTAD"/>
</dbReference>
<evidence type="ECO:0000256" key="2">
    <source>
        <dbReference type="ARBA" id="ARBA00023015"/>
    </source>
</evidence>
<dbReference type="InterPro" id="IPR001867">
    <property type="entry name" value="OmpR/PhoB-type_DNA-bd"/>
</dbReference>
<dbReference type="InterPro" id="IPR016032">
    <property type="entry name" value="Sig_transdc_resp-reg_C-effctor"/>
</dbReference>
<evidence type="ECO:0000256" key="3">
    <source>
        <dbReference type="ARBA" id="ARBA00023125"/>
    </source>
</evidence>
<dbReference type="InterPro" id="IPR027417">
    <property type="entry name" value="P-loop_NTPase"/>
</dbReference>
<reference evidence="7 8" key="1">
    <citation type="submission" date="2018-05" db="EMBL/GenBank/DDBJ databases">
        <title>Genetic diversity of glacier-inhabiting Cryobacterium bacteria in China and description of Cryobacterium mengkeensis sp. nov. and Arthrobacter glacialis sp. nov.</title>
        <authorList>
            <person name="Liu Q."/>
            <person name="Xin Y.-H."/>
        </authorList>
    </citation>
    <scope>NUCLEOTIDE SEQUENCE [LARGE SCALE GENOMIC DNA]</scope>
    <source>
        <strain evidence="7 8">LI2</strain>
    </source>
</reference>
<dbReference type="SMART" id="SM01043">
    <property type="entry name" value="BTAD"/>
    <property type="match status" value="1"/>
</dbReference>
<dbReference type="Pfam" id="PF03704">
    <property type="entry name" value="BTAD"/>
    <property type="match status" value="1"/>
</dbReference>
<dbReference type="GO" id="GO:0006355">
    <property type="term" value="P:regulation of DNA-templated transcription"/>
    <property type="evidence" value="ECO:0007669"/>
    <property type="project" value="InterPro"/>
</dbReference>
<dbReference type="AlphaFoldDB" id="A0A2V5L6H4"/>
<comment type="caution">
    <text evidence="7">The sequence shown here is derived from an EMBL/GenBank/DDBJ whole genome shotgun (WGS) entry which is preliminary data.</text>
</comment>
<dbReference type="Gene3D" id="3.40.50.300">
    <property type="entry name" value="P-loop containing nucleotide triphosphate hydrolases"/>
    <property type="match status" value="1"/>
</dbReference>
<keyword evidence="4" id="KW-0804">Transcription</keyword>
<keyword evidence="8" id="KW-1185">Reference proteome</keyword>
<dbReference type="PANTHER" id="PTHR35807:SF1">
    <property type="entry name" value="TRANSCRIPTIONAL REGULATOR REDD"/>
    <property type="match status" value="1"/>
</dbReference>
<dbReference type="PROSITE" id="PS51755">
    <property type="entry name" value="OMPR_PHOB"/>
    <property type="match status" value="1"/>
</dbReference>
<dbReference type="InterPro" id="IPR036388">
    <property type="entry name" value="WH-like_DNA-bd_sf"/>
</dbReference>
<accession>A0A2V5L6H4</accession>
<dbReference type="OrthoDB" id="3691954at2"/>
<organism evidence="7 8">
    <name type="scientific">Arthrobacter livingstonensis</name>
    <dbReference type="NCBI Taxonomy" id="670078"/>
    <lineage>
        <taxon>Bacteria</taxon>
        <taxon>Bacillati</taxon>
        <taxon>Actinomycetota</taxon>
        <taxon>Actinomycetes</taxon>
        <taxon>Micrococcales</taxon>
        <taxon>Micrococcaceae</taxon>
        <taxon>Arthrobacter</taxon>
    </lineage>
</organism>
<name>A0A2V5L6H4_9MICC</name>
<evidence type="ECO:0000256" key="5">
    <source>
        <dbReference type="PROSITE-ProRule" id="PRU01091"/>
    </source>
</evidence>
<feature type="DNA-binding region" description="OmpR/PhoB-type" evidence="5">
    <location>
        <begin position="1"/>
        <end position="89"/>
    </location>
</feature>
<dbReference type="Gene3D" id="1.10.10.10">
    <property type="entry name" value="Winged helix-like DNA-binding domain superfamily/Winged helix DNA-binding domain"/>
    <property type="match status" value="1"/>
</dbReference>
<proteinExistence type="inferred from homology"/>
<gene>
    <name evidence="7" type="ORF">CVV68_14565</name>
</gene>